<dbReference type="AlphaFoldDB" id="A0A2P2QGI7"/>
<protein>
    <submittedName>
        <fullName evidence="1">Uncharacterized protein</fullName>
    </submittedName>
</protein>
<proteinExistence type="predicted"/>
<reference evidence="1" key="1">
    <citation type="submission" date="2018-02" db="EMBL/GenBank/DDBJ databases">
        <title>Rhizophora mucronata_Transcriptome.</title>
        <authorList>
            <person name="Meera S.P."/>
            <person name="Sreeshan A."/>
            <person name="Augustine A."/>
        </authorList>
    </citation>
    <scope>NUCLEOTIDE SEQUENCE</scope>
    <source>
        <tissue evidence="1">Leaf</tissue>
    </source>
</reference>
<sequence length="41" mass="4754">MINTKMLLSLALENINSRAMVYRTSCIRKECFICIIGIYIN</sequence>
<organism evidence="1">
    <name type="scientific">Rhizophora mucronata</name>
    <name type="common">Asiatic mangrove</name>
    <dbReference type="NCBI Taxonomy" id="61149"/>
    <lineage>
        <taxon>Eukaryota</taxon>
        <taxon>Viridiplantae</taxon>
        <taxon>Streptophyta</taxon>
        <taxon>Embryophyta</taxon>
        <taxon>Tracheophyta</taxon>
        <taxon>Spermatophyta</taxon>
        <taxon>Magnoliopsida</taxon>
        <taxon>eudicotyledons</taxon>
        <taxon>Gunneridae</taxon>
        <taxon>Pentapetalae</taxon>
        <taxon>rosids</taxon>
        <taxon>fabids</taxon>
        <taxon>Malpighiales</taxon>
        <taxon>Rhizophoraceae</taxon>
        <taxon>Rhizophora</taxon>
    </lineage>
</organism>
<name>A0A2P2QGI7_RHIMU</name>
<dbReference type="EMBL" id="GGEC01085635">
    <property type="protein sequence ID" value="MBX66119.1"/>
    <property type="molecule type" value="Transcribed_RNA"/>
</dbReference>
<accession>A0A2P2QGI7</accession>
<evidence type="ECO:0000313" key="1">
    <source>
        <dbReference type="EMBL" id="MBX66119.1"/>
    </source>
</evidence>